<dbReference type="InterPro" id="IPR036396">
    <property type="entry name" value="Cyt_P450_sf"/>
</dbReference>
<proteinExistence type="inferred from homology"/>
<dbReference type="RefSeq" id="XP_010515819.1">
    <property type="nucleotide sequence ID" value="XM_010517517.1"/>
</dbReference>
<comment type="similarity">
    <text evidence="2">Belongs to the cytochrome P450 family.</text>
</comment>
<dbReference type="Gene3D" id="1.10.630.10">
    <property type="entry name" value="Cytochrome P450"/>
    <property type="match status" value="1"/>
</dbReference>
<dbReference type="CDD" id="cd11072">
    <property type="entry name" value="CYP71-like"/>
    <property type="match status" value="1"/>
</dbReference>
<dbReference type="Pfam" id="PF00067">
    <property type="entry name" value="p450"/>
    <property type="match status" value="1"/>
</dbReference>
<evidence type="ECO:0000256" key="1">
    <source>
        <dbReference type="ARBA" id="ARBA00004167"/>
    </source>
</evidence>
<keyword evidence="6" id="KW-0472">Membrane</keyword>
<dbReference type="PANTHER" id="PTHR47956:SF79">
    <property type="entry name" value="CYTOCHROME P450 71B31-RELATED"/>
    <property type="match status" value="1"/>
</dbReference>
<protein>
    <submittedName>
        <fullName evidence="8">Cytochrome P450 71B31</fullName>
    </submittedName>
</protein>
<keyword evidence="7" id="KW-1185">Reference proteome</keyword>
<keyword evidence="4" id="KW-1133">Transmembrane helix</keyword>
<dbReference type="InterPro" id="IPR002401">
    <property type="entry name" value="Cyt_P450_E_grp-I"/>
</dbReference>
<evidence type="ECO:0000313" key="7">
    <source>
        <dbReference type="Proteomes" id="UP000694864"/>
    </source>
</evidence>
<dbReference type="Proteomes" id="UP000694864">
    <property type="component" value="Chromosome 6"/>
</dbReference>
<dbReference type="PRINTS" id="PR00385">
    <property type="entry name" value="P450"/>
</dbReference>
<evidence type="ECO:0000313" key="8">
    <source>
        <dbReference type="RefSeq" id="XP_010515819.1"/>
    </source>
</evidence>
<dbReference type="InterPro" id="IPR001128">
    <property type="entry name" value="Cyt_P450"/>
</dbReference>
<sequence>MIKTMSILLCFLFLLPLFYFIFKNLLPSASGKKLPPETKGLPVIGNLHQIGRLLHSSLHKLSLEHGPVMLLRFGVVPMAVFSSKEAAKEVLKTYDLETCTRPKLVANGLFTHNFKDIGFTQYGEKWREMKKLVGLELFNPKKHKSFRYIREEEGNLLVKKLSESAQTETLVNLRKSLFSYTAGIIFRLAFGQNFHECDFIDMEKLEELVVEVETNVCSRAFTDFFPTGLGWLVDRISGQHARMNKAFTELTHFFKHVIDDILKTKQVQDHSDLVTAMLDMIDKPTKFGSLKITHNHLIAMMSDVVLAGVNAGTVTMIWTMTELIRYPRVMKKLQEEIRATLGSNKERITEEGLEKVEYLTFVIKETFRLHPPAPLLLRRETISDIEIQGYHIPKNSNIRINTYAIGRDPNCWTNPEEFYPERFSDTSINYKGQHYELLPFGASRRSCPGMTLGVTILELGLLNLLYFFDWSLPNGVTIDDIDMEEDGALNIGKKVPLKLVPTLPSSLVNK</sequence>
<name>A0ABM0ZHI6_CAMSA</name>
<evidence type="ECO:0000256" key="3">
    <source>
        <dbReference type="ARBA" id="ARBA00022692"/>
    </source>
</evidence>
<reference evidence="7" key="1">
    <citation type="journal article" date="2014" name="Nat. Commun.">
        <title>The emerging biofuel crop Camelina sativa retains a highly undifferentiated hexaploid genome structure.</title>
        <authorList>
            <person name="Kagale S."/>
            <person name="Koh C."/>
            <person name="Nixon J."/>
            <person name="Bollina V."/>
            <person name="Clarke W.E."/>
            <person name="Tuteja R."/>
            <person name="Spillane C."/>
            <person name="Robinson S.J."/>
            <person name="Links M.G."/>
            <person name="Clarke C."/>
            <person name="Higgins E.E."/>
            <person name="Huebert T."/>
            <person name="Sharpe A.G."/>
            <person name="Parkin I.A."/>
        </authorList>
    </citation>
    <scope>NUCLEOTIDE SEQUENCE [LARGE SCALE GENOMIC DNA]</scope>
    <source>
        <strain evidence="7">cv. DH55</strain>
    </source>
</reference>
<evidence type="ECO:0000256" key="2">
    <source>
        <dbReference type="ARBA" id="ARBA00010617"/>
    </source>
</evidence>
<keyword evidence="3" id="KW-0812">Transmembrane</keyword>
<dbReference type="GeneID" id="104791594"/>
<dbReference type="InterPro" id="IPR050193">
    <property type="entry name" value="Cytochrome_P450_71"/>
</dbReference>
<comment type="subcellular location">
    <subcellularLocation>
        <location evidence="1">Membrane</location>
        <topology evidence="1">Single-pass membrane protein</topology>
    </subcellularLocation>
</comment>
<organism evidence="7 8">
    <name type="scientific">Camelina sativa</name>
    <name type="common">False flax</name>
    <name type="synonym">Myagrum sativum</name>
    <dbReference type="NCBI Taxonomy" id="90675"/>
    <lineage>
        <taxon>Eukaryota</taxon>
        <taxon>Viridiplantae</taxon>
        <taxon>Streptophyta</taxon>
        <taxon>Embryophyta</taxon>
        <taxon>Tracheophyta</taxon>
        <taxon>Spermatophyta</taxon>
        <taxon>Magnoliopsida</taxon>
        <taxon>eudicotyledons</taxon>
        <taxon>Gunneridae</taxon>
        <taxon>Pentapetalae</taxon>
        <taxon>rosids</taxon>
        <taxon>malvids</taxon>
        <taxon>Brassicales</taxon>
        <taxon>Brassicaceae</taxon>
        <taxon>Camelineae</taxon>
        <taxon>Camelina</taxon>
    </lineage>
</organism>
<evidence type="ECO:0000256" key="6">
    <source>
        <dbReference type="ARBA" id="ARBA00023136"/>
    </source>
</evidence>
<keyword evidence="5" id="KW-0560">Oxidoreductase</keyword>
<dbReference type="PANTHER" id="PTHR47956">
    <property type="entry name" value="CYTOCHROME P450 71B11-RELATED"/>
    <property type="match status" value="1"/>
</dbReference>
<evidence type="ECO:0000256" key="4">
    <source>
        <dbReference type="ARBA" id="ARBA00022989"/>
    </source>
</evidence>
<gene>
    <name evidence="8" type="primary">LOC104791594</name>
</gene>
<dbReference type="SUPFAM" id="SSF48264">
    <property type="entry name" value="Cytochrome P450"/>
    <property type="match status" value="1"/>
</dbReference>
<reference evidence="8" key="2">
    <citation type="submission" date="2025-08" db="UniProtKB">
        <authorList>
            <consortium name="RefSeq"/>
        </authorList>
    </citation>
    <scope>IDENTIFICATION</scope>
    <source>
        <tissue evidence="8">Leaf</tissue>
    </source>
</reference>
<accession>A0ABM0ZHI6</accession>
<evidence type="ECO:0000256" key="5">
    <source>
        <dbReference type="ARBA" id="ARBA00023002"/>
    </source>
</evidence>
<dbReference type="PRINTS" id="PR00463">
    <property type="entry name" value="EP450I"/>
</dbReference>